<organism evidence="1 2">
    <name type="scientific">Streptomyces citrinus</name>
    <dbReference type="NCBI Taxonomy" id="3118173"/>
    <lineage>
        <taxon>Bacteria</taxon>
        <taxon>Bacillati</taxon>
        <taxon>Actinomycetota</taxon>
        <taxon>Actinomycetes</taxon>
        <taxon>Kitasatosporales</taxon>
        <taxon>Streptomycetaceae</taxon>
        <taxon>Streptomyces</taxon>
    </lineage>
</organism>
<protein>
    <submittedName>
        <fullName evidence="1">Uncharacterized protein</fullName>
    </submittedName>
</protein>
<gene>
    <name evidence="1" type="ORF">V2W30_26775</name>
</gene>
<sequence length="246" mass="25891">MTNRRLAVAAAAVCAAAPLLAGCGDAGGLRSAGATPTAVGPERLWPSLPPASRAADDYGAGETAVIKGVDVPDGNLREVDPVAVVRARVSADPEDYKDIVDAVADCGAPGRRTAACPVLKAYYRDLSGDGEDDLLVAVRAPKRQLYTQVYTYTGGKLIQIMDDKDAVINVQLAGRNVVVRSAADLPGYEYRTSWSYDTHQKAILPTRDEIIRTGPPRTPAPDASPTPSVTPTVSPRPSRTPSPSRS</sequence>
<reference evidence="1" key="1">
    <citation type="journal article" date="2025" name="Int. J. Syst. Evol. Microbiol.">
        <title>Streptomyces citrinus sp. nov., with yellow diffusible pigment.</title>
        <authorList>
            <person name="He Y."/>
            <person name="Yang E."/>
            <person name="Xu J."/>
            <person name="Sun Y."/>
            <person name="Sun L."/>
        </authorList>
    </citation>
    <scope>NUCLEOTIDE SEQUENCE</scope>
    <source>
        <strain evidence="1">Q6</strain>
    </source>
</reference>
<dbReference type="Proteomes" id="UP001432251">
    <property type="component" value="Chromosome"/>
</dbReference>
<proteinExistence type="predicted"/>
<evidence type="ECO:0000313" key="2">
    <source>
        <dbReference type="Proteomes" id="UP001432251"/>
    </source>
</evidence>
<keyword evidence="2" id="KW-1185">Reference proteome</keyword>
<evidence type="ECO:0000313" key="1">
    <source>
        <dbReference type="EMBL" id="WWQ66580.1"/>
    </source>
</evidence>
<accession>A0ACD5AHM6</accession>
<name>A0ACD5AHM6_9ACTN</name>
<dbReference type="EMBL" id="CP146022">
    <property type="protein sequence ID" value="WWQ66580.1"/>
    <property type="molecule type" value="Genomic_DNA"/>
</dbReference>